<comment type="caution">
    <text evidence="2">The sequence shown here is derived from an EMBL/GenBank/DDBJ whole genome shotgun (WGS) entry which is preliminary data.</text>
</comment>
<dbReference type="GO" id="GO:0003824">
    <property type="term" value="F:catalytic activity"/>
    <property type="evidence" value="ECO:0007669"/>
    <property type="project" value="InterPro"/>
</dbReference>
<dbReference type="EMBL" id="BGPR01015936">
    <property type="protein sequence ID" value="GBN71214.1"/>
    <property type="molecule type" value="Genomic_DNA"/>
</dbReference>
<dbReference type="InterPro" id="IPR005135">
    <property type="entry name" value="Endo/exonuclease/phosphatase"/>
</dbReference>
<sequence>MDNLILEISHLGLNGSFDLLVGDFNARSQIWGYGFEDRREQIISEFIATNNFSICKRTDLGPTFITDKAQSFPDLSLLPTALQDLFDSWWILNKESLSDHKYICVQLAGDFQFSDDFIFKTKHSSKKFLKIFKRNFDKLNLLSNSMSSAEDSDYFYKILLHTVGEVAYSAFKKKPVHNKKLFKFWNNDLRKTGTELRLCTASFQALKRLEHVKLRSGPRALPTGLKGPKLRD</sequence>
<dbReference type="SUPFAM" id="SSF56219">
    <property type="entry name" value="DNase I-like"/>
    <property type="match status" value="1"/>
</dbReference>
<evidence type="ECO:0000259" key="1">
    <source>
        <dbReference type="Pfam" id="PF14529"/>
    </source>
</evidence>
<name>A0A4Y2R638_ARAVE</name>
<reference evidence="2 3" key="1">
    <citation type="journal article" date="2019" name="Sci. Rep.">
        <title>Orb-weaving spider Araneus ventricosus genome elucidates the spidroin gene catalogue.</title>
        <authorList>
            <person name="Kono N."/>
            <person name="Nakamura H."/>
            <person name="Ohtoshi R."/>
            <person name="Moran D.A.P."/>
            <person name="Shinohara A."/>
            <person name="Yoshida Y."/>
            <person name="Fujiwara M."/>
            <person name="Mori M."/>
            <person name="Tomita M."/>
            <person name="Arakawa K."/>
        </authorList>
    </citation>
    <scope>NUCLEOTIDE SEQUENCE [LARGE SCALE GENOMIC DNA]</scope>
</reference>
<dbReference type="Pfam" id="PF14529">
    <property type="entry name" value="Exo_endo_phos_2"/>
    <property type="match status" value="1"/>
</dbReference>
<gene>
    <name evidence="2" type="ORF">AVEN_78205_1</name>
</gene>
<dbReference type="Gene3D" id="3.60.10.10">
    <property type="entry name" value="Endonuclease/exonuclease/phosphatase"/>
    <property type="match status" value="1"/>
</dbReference>
<dbReference type="AlphaFoldDB" id="A0A4Y2R638"/>
<evidence type="ECO:0000313" key="2">
    <source>
        <dbReference type="EMBL" id="GBN71214.1"/>
    </source>
</evidence>
<feature type="domain" description="Endonuclease/exonuclease/phosphatase" evidence="1">
    <location>
        <begin position="19"/>
        <end position="104"/>
    </location>
</feature>
<dbReference type="OrthoDB" id="6437038at2759"/>
<dbReference type="Proteomes" id="UP000499080">
    <property type="component" value="Unassembled WGS sequence"/>
</dbReference>
<keyword evidence="3" id="KW-1185">Reference proteome</keyword>
<protein>
    <recommendedName>
        <fullName evidence="1">Endonuclease/exonuclease/phosphatase domain-containing protein</fullName>
    </recommendedName>
</protein>
<accession>A0A4Y2R638</accession>
<proteinExistence type="predicted"/>
<evidence type="ECO:0000313" key="3">
    <source>
        <dbReference type="Proteomes" id="UP000499080"/>
    </source>
</evidence>
<dbReference type="InterPro" id="IPR036691">
    <property type="entry name" value="Endo/exonu/phosph_ase_sf"/>
</dbReference>
<organism evidence="2 3">
    <name type="scientific">Araneus ventricosus</name>
    <name type="common">Orbweaver spider</name>
    <name type="synonym">Epeira ventricosa</name>
    <dbReference type="NCBI Taxonomy" id="182803"/>
    <lineage>
        <taxon>Eukaryota</taxon>
        <taxon>Metazoa</taxon>
        <taxon>Ecdysozoa</taxon>
        <taxon>Arthropoda</taxon>
        <taxon>Chelicerata</taxon>
        <taxon>Arachnida</taxon>
        <taxon>Araneae</taxon>
        <taxon>Araneomorphae</taxon>
        <taxon>Entelegynae</taxon>
        <taxon>Araneoidea</taxon>
        <taxon>Araneidae</taxon>
        <taxon>Araneus</taxon>
    </lineage>
</organism>